<proteinExistence type="predicted"/>
<dbReference type="PANTHER" id="PTHR13696:SF99">
    <property type="entry name" value="COBYRINIC ACID AC-DIAMIDE SYNTHASE"/>
    <property type="match status" value="1"/>
</dbReference>
<evidence type="ECO:0000313" key="2">
    <source>
        <dbReference type="EMBL" id="KKZ10050.1"/>
    </source>
</evidence>
<dbReference type="AlphaFoldDB" id="A0A0G8ARS9"/>
<dbReference type="SUPFAM" id="SSF52540">
    <property type="entry name" value="P-loop containing nucleoside triphosphate hydrolases"/>
    <property type="match status" value="1"/>
</dbReference>
<dbReference type="CDD" id="cd02042">
    <property type="entry name" value="ParAB_family"/>
    <property type="match status" value="1"/>
</dbReference>
<reference evidence="2 3" key="1">
    <citation type="submission" date="2015-02" db="EMBL/GenBank/DDBJ databases">
        <authorList>
            <person name="Slaby B."/>
            <person name="Hentschel U."/>
        </authorList>
    </citation>
    <scope>NUCLEOTIDE SEQUENCE [LARGE SCALE GENOMIC DNA]</scope>
    <source>
        <strain evidence="2">15L</strain>
    </source>
</reference>
<dbReference type="Gene3D" id="3.40.50.300">
    <property type="entry name" value="P-loop containing nucleotide triphosphate hydrolases"/>
    <property type="match status" value="1"/>
</dbReference>
<accession>A0A0G8ARS9</accession>
<gene>
    <name evidence="2" type="ORF">TQ37_10000</name>
</gene>
<comment type="caution">
    <text evidence="2">The sequence shown here is derived from an EMBL/GenBank/DDBJ whole genome shotgun (WGS) entry which is preliminary data.</text>
</comment>
<sequence length="503" mass="57901">MVDAVSLQSQSSAGDDLHEILQQIKNREPDAYDESISRDATRRLLKGMTFTDKQWTEEFPCSQRRRGRPDVVDFAASRLSKQFYLEKKDPTLLTEVKKPSVGLEDGSDKYFSTVDQLKRYMRADSCKSVEYGIIFNIIQVQVFRKHVKLVYPVTEVINLKRLSAVQINSVVQRLKKIIIDEPSKNDKPRGTIITIWNNKGGVGKTTTAINLSILLASKIRDPYADSRKPEHNKVLVIDFDHNQADLTKSLCFQKSNGKLKNILNLSETDQITNADLQTLPESYERPQSKYPGPFKIDVITADMSFREKEFDYANAFNERSLPLRTLSLRYVELYDYIIIDAPPNYQGNIYSREAVTAADCLLPIGSFLCSNSIKNYCSVIEEILPLAQRQRLEQECRREGGPHDLGIWFNKWEGNSIGWRALSSQEKEMQEAVRRSIECVEKIYKKRISRGFYDYNKDPNGMQLRQIRKIANISKSFLKDSEPAIMRFKRVSEAYEPLLAEFI</sequence>
<dbReference type="PANTHER" id="PTHR13696">
    <property type="entry name" value="P-LOOP CONTAINING NUCLEOSIDE TRIPHOSPHATE HYDROLASE"/>
    <property type="match status" value="1"/>
</dbReference>
<dbReference type="Proteomes" id="UP000035037">
    <property type="component" value="Unassembled WGS sequence"/>
</dbReference>
<dbReference type="InterPro" id="IPR027417">
    <property type="entry name" value="P-loop_NTPase"/>
</dbReference>
<dbReference type="Pfam" id="PF13614">
    <property type="entry name" value="AAA_31"/>
    <property type="match status" value="1"/>
</dbReference>
<reference evidence="2 3" key="2">
    <citation type="submission" date="2015-05" db="EMBL/GenBank/DDBJ databases">
        <title>Lifestyle Evolution in Cyanobacterial Symbionts of Sponges.</title>
        <authorList>
            <person name="Burgsdorf I."/>
            <person name="Slaby B.M."/>
            <person name="Handley K.M."/>
            <person name="Haber M."/>
            <person name="Blom J."/>
            <person name="Marshall C.W."/>
            <person name="Gilbert J.A."/>
            <person name="Hentschel U."/>
            <person name="Steindler L."/>
        </authorList>
    </citation>
    <scope>NUCLEOTIDE SEQUENCE [LARGE SCALE GENOMIC DNA]</scope>
    <source>
        <strain evidence="2">15L</strain>
    </source>
</reference>
<dbReference type="EMBL" id="JYFQ01000213">
    <property type="protein sequence ID" value="KKZ10050.1"/>
    <property type="molecule type" value="Genomic_DNA"/>
</dbReference>
<dbReference type="PATRIC" id="fig|1608419.3.peg.1325"/>
<evidence type="ECO:0000259" key="1">
    <source>
        <dbReference type="Pfam" id="PF13614"/>
    </source>
</evidence>
<dbReference type="InterPro" id="IPR025669">
    <property type="entry name" value="AAA_dom"/>
</dbReference>
<feature type="domain" description="AAA" evidence="1">
    <location>
        <begin position="191"/>
        <end position="363"/>
    </location>
</feature>
<organism evidence="2 3">
    <name type="scientific">Candidatus Synechococcus spongiarum 15L</name>
    <dbReference type="NCBI Taxonomy" id="1608419"/>
    <lineage>
        <taxon>Bacteria</taxon>
        <taxon>Bacillati</taxon>
        <taxon>Cyanobacteriota</taxon>
        <taxon>Cyanophyceae</taxon>
        <taxon>Synechococcales</taxon>
        <taxon>Synechococcaceae</taxon>
        <taxon>Synechococcus</taxon>
    </lineage>
</organism>
<dbReference type="InterPro" id="IPR050678">
    <property type="entry name" value="DNA_Partitioning_ATPase"/>
</dbReference>
<evidence type="ECO:0000313" key="3">
    <source>
        <dbReference type="Proteomes" id="UP000035037"/>
    </source>
</evidence>
<protein>
    <recommendedName>
        <fullName evidence="1">AAA domain-containing protein</fullName>
    </recommendedName>
</protein>
<name>A0A0G8ARS9_9SYNE</name>